<reference evidence="1 2" key="1">
    <citation type="submission" date="2023-06" db="EMBL/GenBank/DDBJ databases">
        <title>Rock-solubilizing bacteria, Microbacterium invictum, promotes re-establishment of vegetation in rocky wasteland by accelerating rock bio-weathering and reshaping soil bacterial community.</title>
        <authorList>
            <person name="Liu C."/>
        </authorList>
    </citation>
    <scope>NUCLEOTIDE SEQUENCE [LARGE SCALE GENOMIC DNA]</scope>
    <source>
        <strain evidence="1 2">X-18</strain>
    </source>
</reference>
<keyword evidence="2" id="KW-1185">Reference proteome</keyword>
<gene>
    <name evidence="1" type="ORF">T9R20_14055</name>
</gene>
<dbReference type="RefSeq" id="WP_322409932.1">
    <property type="nucleotide sequence ID" value="NZ_CP139779.1"/>
</dbReference>
<evidence type="ECO:0008006" key="3">
    <source>
        <dbReference type="Google" id="ProtNLM"/>
    </source>
</evidence>
<protein>
    <recommendedName>
        <fullName evidence="3">CNNM transmembrane domain-containing protein</fullName>
    </recommendedName>
</protein>
<accession>A0ABZ0V875</accession>
<evidence type="ECO:0000313" key="1">
    <source>
        <dbReference type="EMBL" id="WQB69807.1"/>
    </source>
</evidence>
<sequence length="49" mass="5223">MVTSLIALSIWFLLSLVAGLILGRTISIADARRRGEASLFSTLTRSTGS</sequence>
<proteinExistence type="predicted"/>
<dbReference type="Proteomes" id="UP001324533">
    <property type="component" value="Chromosome"/>
</dbReference>
<organism evidence="1 2">
    <name type="scientific">Microbacterium invictum</name>
    <dbReference type="NCBI Taxonomy" id="515415"/>
    <lineage>
        <taxon>Bacteria</taxon>
        <taxon>Bacillati</taxon>
        <taxon>Actinomycetota</taxon>
        <taxon>Actinomycetes</taxon>
        <taxon>Micrococcales</taxon>
        <taxon>Microbacteriaceae</taxon>
        <taxon>Microbacterium</taxon>
    </lineage>
</organism>
<name>A0ABZ0V875_9MICO</name>
<dbReference type="EMBL" id="CP139779">
    <property type="protein sequence ID" value="WQB69807.1"/>
    <property type="molecule type" value="Genomic_DNA"/>
</dbReference>
<evidence type="ECO:0000313" key="2">
    <source>
        <dbReference type="Proteomes" id="UP001324533"/>
    </source>
</evidence>